<reference evidence="1 2" key="1">
    <citation type="submission" date="2021-04" db="EMBL/GenBank/DDBJ databases">
        <title>Whole-genome sequencing of Saccharopolyspora endophytica KCTC 19397.</title>
        <authorList>
            <person name="Ay H."/>
            <person name="Saygin H."/>
            <person name="Sahin N."/>
        </authorList>
    </citation>
    <scope>NUCLEOTIDE SEQUENCE [LARGE SCALE GENOMIC DNA]</scope>
    <source>
        <strain evidence="1 2">KCTC 19397</strain>
    </source>
</reference>
<evidence type="ECO:0000313" key="2">
    <source>
        <dbReference type="Proteomes" id="UP000674084"/>
    </source>
</evidence>
<organism evidence="1 2">
    <name type="scientific">Saccharopolyspora endophytica</name>
    <dbReference type="NCBI Taxonomy" id="543886"/>
    <lineage>
        <taxon>Bacteria</taxon>
        <taxon>Bacillati</taxon>
        <taxon>Actinomycetota</taxon>
        <taxon>Actinomycetes</taxon>
        <taxon>Pseudonocardiales</taxon>
        <taxon>Pseudonocardiaceae</taxon>
        <taxon>Saccharopolyspora</taxon>
    </lineage>
</organism>
<accession>A0ABS5DQS2</accession>
<name>A0ABS5DQS2_9PSEU</name>
<comment type="caution">
    <text evidence="1">The sequence shown here is derived from an EMBL/GenBank/DDBJ whole genome shotgun (WGS) entry which is preliminary data.</text>
</comment>
<dbReference type="RefSeq" id="WP_210973651.1">
    <property type="nucleotide sequence ID" value="NZ_JAGPXE010000022.1"/>
</dbReference>
<gene>
    <name evidence="1" type="ORF">KBO27_32265</name>
</gene>
<sequence>MSVIIARLSAGADRRADRRAHFFDPEYSLQPGGMRQALCGFTAHESVLEPLPDAVGPLPCELCIARTSPHRTLAPDTQVAVPADDVDSRRIYAVGLRGESEWHRVPEHPVMQIYEGREVVVTECGVIGFLLFGTPPPGYEPCDACPPFKARPAQDDQKALP</sequence>
<dbReference type="Proteomes" id="UP000674084">
    <property type="component" value="Unassembled WGS sequence"/>
</dbReference>
<dbReference type="EMBL" id="JAGPXE010000022">
    <property type="protein sequence ID" value="MBQ0928644.1"/>
    <property type="molecule type" value="Genomic_DNA"/>
</dbReference>
<protein>
    <submittedName>
        <fullName evidence="1">Uncharacterized protein</fullName>
    </submittedName>
</protein>
<keyword evidence="2" id="KW-1185">Reference proteome</keyword>
<proteinExistence type="predicted"/>
<evidence type="ECO:0000313" key="1">
    <source>
        <dbReference type="EMBL" id="MBQ0928644.1"/>
    </source>
</evidence>